<sequence length="221" mass="24746">MLQRNSLRSISRLLLNNKNRQYGISNPPCISNRFIQISTSFNFDIKRSISNYSIASSLLPVIQQRTPQCTIGRYCYQSWSRQTHNFNRFSTQSCKLNKNDSVNCSGSSVPLANINAHSTDSEVKSDYEKSPAKLFLSFTCTVCNGSNSYMISKQAYTRGVVIVTCNTCSNRHLIADNLDWFPNSGGTNIEEILAEKGEKVSKFVGIDDNGVQEILPSENKC</sequence>
<evidence type="ECO:0000313" key="7">
    <source>
        <dbReference type="Proteomes" id="UP000198287"/>
    </source>
</evidence>
<evidence type="ECO:0000256" key="2">
    <source>
        <dbReference type="ARBA" id="ARBA00022771"/>
    </source>
</evidence>
<keyword evidence="3" id="KW-0862">Zinc</keyword>
<proteinExistence type="predicted"/>
<dbReference type="InterPro" id="IPR007853">
    <property type="entry name" value="Znf_DNL-typ"/>
</dbReference>
<dbReference type="GO" id="GO:0051087">
    <property type="term" value="F:protein-folding chaperone binding"/>
    <property type="evidence" value="ECO:0007669"/>
    <property type="project" value="TreeGrafter"/>
</dbReference>
<dbReference type="PANTHER" id="PTHR20922:SF13">
    <property type="entry name" value="DNL-TYPE ZINC FINGER PROTEIN"/>
    <property type="match status" value="1"/>
</dbReference>
<reference evidence="6 7" key="1">
    <citation type="submission" date="2015-12" db="EMBL/GenBank/DDBJ databases">
        <title>The genome of Folsomia candida.</title>
        <authorList>
            <person name="Faddeeva A."/>
            <person name="Derks M.F."/>
            <person name="Anvar Y."/>
            <person name="Smit S."/>
            <person name="Van Straalen N."/>
            <person name="Roelofs D."/>
        </authorList>
    </citation>
    <scope>NUCLEOTIDE SEQUENCE [LARGE SCALE GENOMIC DNA]</scope>
    <source>
        <strain evidence="6 7">VU population</strain>
        <tissue evidence="6">Whole body</tissue>
    </source>
</reference>
<evidence type="ECO:0000259" key="5">
    <source>
        <dbReference type="PROSITE" id="PS51501"/>
    </source>
</evidence>
<keyword evidence="1" id="KW-0479">Metal-binding</keyword>
<evidence type="ECO:0000256" key="3">
    <source>
        <dbReference type="ARBA" id="ARBA00022833"/>
    </source>
</evidence>
<feature type="domain" description="DNL-type" evidence="5">
    <location>
        <begin position="129"/>
        <end position="221"/>
    </location>
</feature>
<evidence type="ECO:0000313" key="6">
    <source>
        <dbReference type="EMBL" id="OXA58497.1"/>
    </source>
</evidence>
<dbReference type="GO" id="GO:0030150">
    <property type="term" value="P:protein import into mitochondrial matrix"/>
    <property type="evidence" value="ECO:0007669"/>
    <property type="project" value="TreeGrafter"/>
</dbReference>
<evidence type="ECO:0000256" key="1">
    <source>
        <dbReference type="ARBA" id="ARBA00022723"/>
    </source>
</evidence>
<dbReference type="AlphaFoldDB" id="A0A226EN01"/>
<dbReference type="GO" id="GO:0050821">
    <property type="term" value="P:protein stabilization"/>
    <property type="evidence" value="ECO:0007669"/>
    <property type="project" value="TreeGrafter"/>
</dbReference>
<protein>
    <submittedName>
        <fullName evidence="6">DNL-type zinc finger protein</fullName>
    </submittedName>
</protein>
<dbReference type="STRING" id="158441.A0A226EN01"/>
<evidence type="ECO:0000256" key="4">
    <source>
        <dbReference type="PROSITE-ProRule" id="PRU00834"/>
    </source>
</evidence>
<name>A0A226EN01_FOLCA</name>
<dbReference type="PROSITE" id="PS51501">
    <property type="entry name" value="ZF_DNL"/>
    <property type="match status" value="1"/>
</dbReference>
<dbReference type="EMBL" id="LNIX01000003">
    <property type="protein sequence ID" value="OXA58497.1"/>
    <property type="molecule type" value="Genomic_DNA"/>
</dbReference>
<keyword evidence="7" id="KW-1185">Reference proteome</keyword>
<comment type="caution">
    <text evidence="6">The sequence shown here is derived from an EMBL/GenBank/DDBJ whole genome shotgun (WGS) entry which is preliminary data.</text>
</comment>
<dbReference type="PANTHER" id="PTHR20922">
    <property type="entry name" value="DNL-TYPE ZINC FINGER PROTEIN"/>
    <property type="match status" value="1"/>
</dbReference>
<accession>A0A226EN01</accession>
<dbReference type="OrthoDB" id="512667at2759"/>
<organism evidence="6 7">
    <name type="scientific">Folsomia candida</name>
    <name type="common">Springtail</name>
    <dbReference type="NCBI Taxonomy" id="158441"/>
    <lineage>
        <taxon>Eukaryota</taxon>
        <taxon>Metazoa</taxon>
        <taxon>Ecdysozoa</taxon>
        <taxon>Arthropoda</taxon>
        <taxon>Hexapoda</taxon>
        <taxon>Collembola</taxon>
        <taxon>Entomobryomorpha</taxon>
        <taxon>Isotomoidea</taxon>
        <taxon>Isotomidae</taxon>
        <taxon>Proisotominae</taxon>
        <taxon>Folsomia</taxon>
    </lineage>
</organism>
<dbReference type="Pfam" id="PF05180">
    <property type="entry name" value="zf-DNL"/>
    <property type="match status" value="1"/>
</dbReference>
<dbReference type="GO" id="GO:0006457">
    <property type="term" value="P:protein folding"/>
    <property type="evidence" value="ECO:0007669"/>
    <property type="project" value="TreeGrafter"/>
</dbReference>
<gene>
    <name evidence="6" type="ORF">Fcan01_08392</name>
</gene>
<dbReference type="Proteomes" id="UP000198287">
    <property type="component" value="Unassembled WGS sequence"/>
</dbReference>
<dbReference type="GO" id="GO:0005739">
    <property type="term" value="C:mitochondrion"/>
    <property type="evidence" value="ECO:0007669"/>
    <property type="project" value="TreeGrafter"/>
</dbReference>
<dbReference type="InterPro" id="IPR024158">
    <property type="entry name" value="Mt_import_TIM15"/>
</dbReference>
<keyword evidence="2 4" id="KW-0863">Zinc-finger</keyword>
<dbReference type="GO" id="GO:0008270">
    <property type="term" value="F:zinc ion binding"/>
    <property type="evidence" value="ECO:0007669"/>
    <property type="project" value="UniProtKB-KW"/>
</dbReference>